<comment type="caution">
    <text evidence="4">The sequence shown here is derived from an EMBL/GenBank/DDBJ whole genome shotgun (WGS) entry which is preliminary data.</text>
</comment>
<dbReference type="EMBL" id="BMNA01000001">
    <property type="protein sequence ID" value="GGL87306.1"/>
    <property type="molecule type" value="Genomic_DNA"/>
</dbReference>
<dbReference type="InterPro" id="IPR036271">
    <property type="entry name" value="Tet_transcr_reg_TetR-rel_C_sf"/>
</dbReference>
<keyword evidence="5" id="KW-1185">Reference proteome</keyword>
<dbReference type="Proteomes" id="UP000655208">
    <property type="component" value="Unassembled WGS sequence"/>
</dbReference>
<dbReference type="AlphaFoldDB" id="A0A917SM77"/>
<evidence type="ECO:0000313" key="4">
    <source>
        <dbReference type="EMBL" id="GGL87306.1"/>
    </source>
</evidence>
<gene>
    <name evidence="4" type="ORF">GCM10011594_03560</name>
</gene>
<protein>
    <submittedName>
        <fullName evidence="4">TetR family transcriptional regulator</fullName>
    </submittedName>
</protein>
<dbReference type="GO" id="GO:0003677">
    <property type="term" value="F:DNA binding"/>
    <property type="evidence" value="ECO:0007669"/>
    <property type="project" value="UniProtKB-UniRule"/>
</dbReference>
<dbReference type="SUPFAM" id="SSF46689">
    <property type="entry name" value="Homeodomain-like"/>
    <property type="match status" value="1"/>
</dbReference>
<dbReference type="Pfam" id="PF17933">
    <property type="entry name" value="TetR_C_25"/>
    <property type="match status" value="1"/>
</dbReference>
<evidence type="ECO:0000256" key="2">
    <source>
        <dbReference type="PROSITE-ProRule" id="PRU00335"/>
    </source>
</evidence>
<dbReference type="Gene3D" id="1.10.357.10">
    <property type="entry name" value="Tetracycline Repressor, domain 2"/>
    <property type="match status" value="1"/>
</dbReference>
<dbReference type="InterPro" id="IPR041484">
    <property type="entry name" value="TetR_C_25"/>
</dbReference>
<accession>A0A917SM77</accession>
<dbReference type="InterPro" id="IPR001647">
    <property type="entry name" value="HTH_TetR"/>
</dbReference>
<name>A0A917SM77_9ACTN</name>
<keyword evidence="1 2" id="KW-0238">DNA-binding</keyword>
<dbReference type="InterPro" id="IPR009057">
    <property type="entry name" value="Homeodomain-like_sf"/>
</dbReference>
<proteinExistence type="predicted"/>
<feature type="domain" description="HTH tetR-type" evidence="3">
    <location>
        <begin position="9"/>
        <end position="68"/>
    </location>
</feature>
<dbReference type="PROSITE" id="PS50977">
    <property type="entry name" value="HTH_TETR_2"/>
    <property type="match status" value="1"/>
</dbReference>
<evidence type="ECO:0000313" key="5">
    <source>
        <dbReference type="Proteomes" id="UP000655208"/>
    </source>
</evidence>
<dbReference type="SUPFAM" id="SSF48498">
    <property type="entry name" value="Tetracyclin repressor-like, C-terminal domain"/>
    <property type="match status" value="1"/>
</dbReference>
<reference evidence="4" key="1">
    <citation type="journal article" date="2014" name="Int. J. Syst. Evol. Microbiol.">
        <title>Complete genome sequence of Corynebacterium casei LMG S-19264T (=DSM 44701T), isolated from a smear-ripened cheese.</title>
        <authorList>
            <consortium name="US DOE Joint Genome Institute (JGI-PGF)"/>
            <person name="Walter F."/>
            <person name="Albersmeier A."/>
            <person name="Kalinowski J."/>
            <person name="Ruckert C."/>
        </authorList>
    </citation>
    <scope>NUCLEOTIDE SEQUENCE</scope>
    <source>
        <strain evidence="4">CGMCC 4.7308</strain>
    </source>
</reference>
<evidence type="ECO:0000259" key="3">
    <source>
        <dbReference type="PROSITE" id="PS50977"/>
    </source>
</evidence>
<reference evidence="4" key="2">
    <citation type="submission" date="2020-09" db="EMBL/GenBank/DDBJ databases">
        <authorList>
            <person name="Sun Q."/>
            <person name="Zhou Y."/>
        </authorList>
    </citation>
    <scope>NUCLEOTIDE SEQUENCE</scope>
    <source>
        <strain evidence="4">CGMCC 4.7308</strain>
    </source>
</reference>
<dbReference type="RefSeq" id="WP_229673556.1">
    <property type="nucleotide sequence ID" value="NZ_BMNA01000001.1"/>
</dbReference>
<dbReference type="Pfam" id="PF00440">
    <property type="entry name" value="TetR_N"/>
    <property type="match status" value="1"/>
</dbReference>
<organism evidence="4 5">
    <name type="scientific">Nakamurella endophytica</name>
    <dbReference type="NCBI Taxonomy" id="1748367"/>
    <lineage>
        <taxon>Bacteria</taxon>
        <taxon>Bacillati</taxon>
        <taxon>Actinomycetota</taxon>
        <taxon>Actinomycetes</taxon>
        <taxon>Nakamurellales</taxon>
        <taxon>Nakamurellaceae</taxon>
        <taxon>Nakamurella</taxon>
    </lineage>
</organism>
<feature type="DNA-binding region" description="H-T-H motif" evidence="2">
    <location>
        <begin position="31"/>
        <end position="50"/>
    </location>
</feature>
<evidence type="ECO:0000256" key="1">
    <source>
        <dbReference type="ARBA" id="ARBA00023125"/>
    </source>
</evidence>
<sequence>MRSADDADLTARARIRDTAIRRWGTDGFGASVRGIAADAGVSPALLLHHWGSKDGLRQACDEYVLDRFARETDRMTAQELATASAWAILDRDPEFAPLAAYVRRAVTDERSAGRFWTALVDDTRRWLQQATAAGRVLPTRDEETRAELLVVLSLGAQLLAHHLAPPGTPADRLLAAVSERVTGPALELFTHGLFTDDRLLQAYLDHRPGEEPRP</sequence>